<dbReference type="KEGG" id="dto:TOL2_C16780"/>
<organism evidence="1 2">
    <name type="scientific">Desulfobacula toluolica (strain DSM 7467 / Tol2)</name>
    <dbReference type="NCBI Taxonomy" id="651182"/>
    <lineage>
        <taxon>Bacteria</taxon>
        <taxon>Pseudomonadati</taxon>
        <taxon>Thermodesulfobacteriota</taxon>
        <taxon>Desulfobacteria</taxon>
        <taxon>Desulfobacterales</taxon>
        <taxon>Desulfobacteraceae</taxon>
        <taxon>Desulfobacula</taxon>
    </lineage>
</organism>
<keyword evidence="2" id="KW-1185">Reference proteome</keyword>
<dbReference type="EMBL" id="FO203503">
    <property type="protein sequence ID" value="CCK79839.1"/>
    <property type="molecule type" value="Genomic_DNA"/>
</dbReference>
<accession>K0N7A0</accession>
<dbReference type="AlphaFoldDB" id="K0N7A0"/>
<sequence length="175" mass="20274">MFDYKIWGNFPEAETQYNLEVSGKAIADIPQSIVSQMDVGDKLYLAGRLLRILNIDIGEQKKVLARPSMGKEEKQLAWIGLGPPVSYEVARTMGHILNAGESKSKIKDENCLFSRTRKLLQQEWERGEKKWFWKTALRLCPGKKLFFGIALFWGRLPTWFWSGVSGRRLQMMRYL</sequence>
<name>K0N7A0_DESTT</name>
<dbReference type="HOGENOM" id="CLU_1530196_0_0_7"/>
<reference evidence="1 2" key="1">
    <citation type="journal article" date="2013" name="Environ. Microbiol.">
        <title>Complete genome, catabolic sub-proteomes and key-metabolites of Desulfobacula toluolica Tol2, a marine, aromatic compound-degrading, sulfate-reducing bacterium.</title>
        <authorList>
            <person name="Wohlbrand L."/>
            <person name="Jacob J.H."/>
            <person name="Kube M."/>
            <person name="Mussmann M."/>
            <person name="Jarling R."/>
            <person name="Beck A."/>
            <person name="Amann R."/>
            <person name="Wilkes H."/>
            <person name="Reinhardt R."/>
            <person name="Rabus R."/>
        </authorList>
    </citation>
    <scope>NUCLEOTIDE SEQUENCE [LARGE SCALE GENOMIC DNA]</scope>
    <source>
        <strain evidence="2">DSM 7467 / Tol2</strain>
    </source>
</reference>
<evidence type="ECO:0000313" key="1">
    <source>
        <dbReference type="EMBL" id="CCK79839.1"/>
    </source>
</evidence>
<dbReference type="STRING" id="651182.TOL2_C16780"/>
<evidence type="ECO:0000313" key="2">
    <source>
        <dbReference type="Proteomes" id="UP000007347"/>
    </source>
</evidence>
<proteinExistence type="predicted"/>
<protein>
    <submittedName>
        <fullName evidence="1">Uncharacterized protein</fullName>
    </submittedName>
</protein>
<gene>
    <name evidence="1" type="ordered locus">TOL2_C16780</name>
</gene>
<dbReference type="Proteomes" id="UP000007347">
    <property type="component" value="Chromosome"/>
</dbReference>